<protein>
    <submittedName>
        <fullName evidence="2">Uncharacterized protein</fullName>
    </submittedName>
</protein>
<name>A0A3L6G5P3_MAIZE</name>
<organism evidence="2">
    <name type="scientific">Zea mays</name>
    <name type="common">Maize</name>
    <dbReference type="NCBI Taxonomy" id="4577"/>
    <lineage>
        <taxon>Eukaryota</taxon>
        <taxon>Viridiplantae</taxon>
        <taxon>Streptophyta</taxon>
        <taxon>Embryophyta</taxon>
        <taxon>Tracheophyta</taxon>
        <taxon>Spermatophyta</taxon>
        <taxon>Magnoliopsida</taxon>
        <taxon>Liliopsida</taxon>
        <taxon>Poales</taxon>
        <taxon>Poaceae</taxon>
        <taxon>PACMAD clade</taxon>
        <taxon>Panicoideae</taxon>
        <taxon>Andropogonodae</taxon>
        <taxon>Andropogoneae</taxon>
        <taxon>Tripsacinae</taxon>
        <taxon>Zea</taxon>
    </lineage>
</organism>
<feature type="region of interest" description="Disordered" evidence="1">
    <location>
        <begin position="76"/>
        <end position="103"/>
    </location>
</feature>
<dbReference type="EMBL" id="NCVQ01000002">
    <property type="protein sequence ID" value="PWZ43548.1"/>
    <property type="molecule type" value="Genomic_DNA"/>
</dbReference>
<accession>A0A3L6G5P3</accession>
<sequence>MEEQGTSASARAGRGHRRSAAVGRGAGPRAEEAEREEGRSAMGDSSRALDQRRARAMGGAMDELGAQSCLLADAGGSSRAWKKGTSVGSLGLARHRRSGGGWR</sequence>
<feature type="compositionally biased region" description="Basic residues" evidence="1">
    <location>
        <begin position="93"/>
        <end position="103"/>
    </location>
</feature>
<proteinExistence type="predicted"/>
<reference evidence="2" key="1">
    <citation type="journal article" date="2018" name="Nat. Genet.">
        <title>Extensive intraspecific gene order and gene structural variations between Mo17 and other maize genomes.</title>
        <authorList>
            <person name="Sun S."/>
            <person name="Zhou Y."/>
            <person name="Chen J."/>
            <person name="Shi J."/>
            <person name="Zhao H."/>
            <person name="Zhao H."/>
            <person name="Song W."/>
            <person name="Zhang M."/>
            <person name="Cui Y."/>
            <person name="Dong X."/>
            <person name="Liu H."/>
            <person name="Ma X."/>
            <person name="Jiao Y."/>
            <person name="Wang B."/>
            <person name="Wei X."/>
            <person name="Stein J.C."/>
            <person name="Glaubitz J.C."/>
            <person name="Lu F."/>
            <person name="Yu G."/>
            <person name="Liang C."/>
            <person name="Fengler K."/>
            <person name="Li B."/>
            <person name="Rafalski A."/>
            <person name="Schnable P.S."/>
            <person name="Ware D.H."/>
            <person name="Buckler E.S."/>
            <person name="Lai J."/>
        </authorList>
    </citation>
    <scope>NUCLEOTIDE SEQUENCE [LARGE SCALE GENOMIC DNA]</scope>
    <source>
        <tissue evidence="2">Seedling</tissue>
    </source>
</reference>
<feature type="compositionally biased region" description="Basic and acidic residues" evidence="1">
    <location>
        <begin position="29"/>
        <end position="39"/>
    </location>
</feature>
<dbReference type="Proteomes" id="UP000251960">
    <property type="component" value="Chromosome 10"/>
</dbReference>
<evidence type="ECO:0000313" key="2">
    <source>
        <dbReference type="EMBL" id="PWZ43548.1"/>
    </source>
</evidence>
<feature type="region of interest" description="Disordered" evidence="1">
    <location>
        <begin position="1"/>
        <end position="59"/>
    </location>
</feature>
<feature type="compositionally biased region" description="Low complexity" evidence="1">
    <location>
        <begin position="1"/>
        <end position="12"/>
    </location>
</feature>
<evidence type="ECO:0000256" key="1">
    <source>
        <dbReference type="SAM" id="MobiDB-lite"/>
    </source>
</evidence>
<comment type="caution">
    <text evidence="2">The sequence shown here is derived from an EMBL/GenBank/DDBJ whole genome shotgun (WGS) entry which is preliminary data.</text>
</comment>
<dbReference type="AlphaFoldDB" id="A0A3L6G5P3"/>
<gene>
    <name evidence="2" type="ORF">Zm00014a_021108</name>
</gene>